<dbReference type="EMBL" id="CANTFL010000580">
    <property type="protein sequence ID" value="CAI5725115.1"/>
    <property type="molecule type" value="Genomic_DNA"/>
</dbReference>
<dbReference type="AlphaFoldDB" id="A0AAV0TNZ7"/>
<proteinExistence type="predicted"/>
<protein>
    <recommendedName>
        <fullName evidence="4">Ribosomal protein L1</fullName>
    </recommendedName>
</protein>
<dbReference type="Gene3D" id="3.40.50.790">
    <property type="match status" value="1"/>
</dbReference>
<dbReference type="InterPro" id="IPR023674">
    <property type="entry name" value="Ribosomal_uL1-like"/>
</dbReference>
<gene>
    <name evidence="2" type="ORF">HBR001_LOCUS3523</name>
</gene>
<feature type="compositionally biased region" description="Basic and acidic residues" evidence="1">
    <location>
        <begin position="271"/>
        <end position="294"/>
    </location>
</feature>
<feature type="region of interest" description="Disordered" evidence="1">
    <location>
        <begin position="267"/>
        <end position="362"/>
    </location>
</feature>
<comment type="caution">
    <text evidence="2">The sequence shown here is derived from an EMBL/GenBank/DDBJ whole genome shotgun (WGS) entry which is preliminary data.</text>
</comment>
<dbReference type="CDD" id="cd00403">
    <property type="entry name" value="Ribosomal_L1"/>
    <property type="match status" value="1"/>
</dbReference>
<feature type="compositionally biased region" description="Basic residues" evidence="1">
    <location>
        <begin position="349"/>
        <end position="362"/>
    </location>
</feature>
<dbReference type="SUPFAM" id="SSF56808">
    <property type="entry name" value="Ribosomal protein L1"/>
    <property type="match status" value="1"/>
</dbReference>
<evidence type="ECO:0008006" key="4">
    <source>
        <dbReference type="Google" id="ProtNLM"/>
    </source>
</evidence>
<dbReference type="Pfam" id="PF00687">
    <property type="entry name" value="Ribosomal_L1"/>
    <property type="match status" value="1"/>
</dbReference>
<name>A0AAV0TNZ7_HYABA</name>
<accession>A0AAV0TNZ7</accession>
<keyword evidence="3" id="KW-1185">Reference proteome</keyword>
<evidence type="ECO:0000313" key="2">
    <source>
        <dbReference type="EMBL" id="CAI5725115.1"/>
    </source>
</evidence>
<organism evidence="2 3">
    <name type="scientific">Hyaloperonospora brassicae</name>
    <name type="common">Brassica downy mildew</name>
    <name type="synonym">Peronospora brassicae</name>
    <dbReference type="NCBI Taxonomy" id="162125"/>
    <lineage>
        <taxon>Eukaryota</taxon>
        <taxon>Sar</taxon>
        <taxon>Stramenopiles</taxon>
        <taxon>Oomycota</taxon>
        <taxon>Peronosporomycetes</taxon>
        <taxon>Peronosporales</taxon>
        <taxon>Peronosporaceae</taxon>
        <taxon>Hyaloperonospora</taxon>
    </lineage>
</organism>
<dbReference type="InterPro" id="IPR016095">
    <property type="entry name" value="Ribosomal_uL1_3-a/b-sand"/>
</dbReference>
<reference evidence="2" key="1">
    <citation type="submission" date="2022-12" db="EMBL/GenBank/DDBJ databases">
        <authorList>
            <person name="Webb A."/>
        </authorList>
    </citation>
    <scope>NUCLEOTIDE SEQUENCE</scope>
    <source>
        <strain evidence="2">Hp1</strain>
    </source>
</reference>
<evidence type="ECO:0000313" key="3">
    <source>
        <dbReference type="Proteomes" id="UP001162031"/>
    </source>
</evidence>
<dbReference type="InterPro" id="IPR028364">
    <property type="entry name" value="Ribosomal_uL1/biogenesis"/>
</dbReference>
<sequence length="362" mass="40094">MTKGLQSPLDEAQVRRAVLALQAFVDKRKQEQARTPLVDNVDYVSCILTRKLVPAKTSLKPIPITLSHALYDEEAEICLIVKDSDKKRIKEALAQDPVTGVTKVLTVKKLRKNFSRFEDKRALADAYDMFLADDRVLPYLKGALGTKFFVKKKAPVAVRVSRKNVSTSVRLASRRTALHVSGGVCNNVKVARLDMMPEQIVDNIMVAMNHCANLVPKRWNGVQSVSIKTNDSVALPVYNALASLAKLPPVGKTANLKKRKLGELLAEAVDEPPKSDKQRRETRVVMKESPKTDQVEQAGDDLVKKQKKPKSTKATTAFKAKETVKATMKKQSTKTKTEDGSTETTVPLVKKKARGKQGVLKK</sequence>
<dbReference type="Proteomes" id="UP001162031">
    <property type="component" value="Unassembled WGS sequence"/>
</dbReference>
<evidence type="ECO:0000256" key="1">
    <source>
        <dbReference type="SAM" id="MobiDB-lite"/>
    </source>
</evidence>